<evidence type="ECO:0000256" key="1">
    <source>
        <dbReference type="ARBA" id="ARBA00004429"/>
    </source>
</evidence>
<dbReference type="KEGG" id="pfer:IRI77_27550"/>
<feature type="transmembrane region" description="Helical" evidence="9">
    <location>
        <begin position="221"/>
        <end position="240"/>
    </location>
</feature>
<name>A0A7S7NMW0_PALFE</name>
<gene>
    <name evidence="11" type="ORF">IRI77_27550</name>
</gene>
<dbReference type="EMBL" id="CP063849">
    <property type="protein sequence ID" value="QOY86525.1"/>
    <property type="molecule type" value="Genomic_DNA"/>
</dbReference>
<dbReference type="GO" id="GO:0015628">
    <property type="term" value="P:protein secretion by the type II secretion system"/>
    <property type="evidence" value="ECO:0007669"/>
    <property type="project" value="TreeGrafter"/>
</dbReference>
<dbReference type="InterPro" id="IPR018076">
    <property type="entry name" value="T2SS_GspF_dom"/>
</dbReference>
<evidence type="ECO:0000256" key="9">
    <source>
        <dbReference type="SAM" id="Phobius"/>
    </source>
</evidence>
<accession>A0A7S7NMW0</accession>
<keyword evidence="4" id="KW-0997">Cell inner membrane</keyword>
<keyword evidence="5 9" id="KW-0812">Transmembrane</keyword>
<feature type="domain" description="Type II secretion system protein GspF" evidence="10">
    <location>
        <begin position="68"/>
        <end position="191"/>
    </location>
</feature>
<evidence type="ECO:0000256" key="3">
    <source>
        <dbReference type="ARBA" id="ARBA00022475"/>
    </source>
</evidence>
<dbReference type="Gene3D" id="1.20.81.30">
    <property type="entry name" value="Type II secretion system (T2SS), domain F"/>
    <property type="match status" value="2"/>
</dbReference>
<feature type="region of interest" description="Disordered" evidence="8">
    <location>
        <begin position="1"/>
        <end position="22"/>
    </location>
</feature>
<keyword evidence="3" id="KW-1003">Cell membrane</keyword>
<sequence>MTTYHFRAVSSDGKARTGTLPAEDEKRVAQELRRQGLIPLYVGPAPQGRGEIKLPKLQFGRKRDVLFFTSELSTLLNAGVPLDRAIFITSELSEHAEFRGVINDILRLVKGGKSLADALATKPDYFPAIYTNMVRAGEASGSLSAIFERLADYEKNRDELRGYIISSMVYPTLLTVVGFASITTLLYYVVPKFAGAFATSNAHIPAMTQAMLDLSNFVRTFGPWILSGAVVAFAAFRYYISTSDGRYWWDSFRLKLPVLGDAMRKEQTAQFTRAMGTLIANGVPLVQSLSISRGIMTNRKMSDALELIAQGIKRGEGISQPLIASGQFPPLTAHLISIGEETGRLDTMFLRAADIFDADTRVAIKRFTSLFEPLIILIMGVAVGSLILSMLLAITGINEMAM</sequence>
<evidence type="ECO:0000256" key="4">
    <source>
        <dbReference type="ARBA" id="ARBA00022519"/>
    </source>
</evidence>
<evidence type="ECO:0000313" key="12">
    <source>
        <dbReference type="Proteomes" id="UP000593892"/>
    </source>
</evidence>
<dbReference type="AlphaFoldDB" id="A0A7S7NMW0"/>
<dbReference type="FunFam" id="1.20.81.30:FF:000001">
    <property type="entry name" value="Type II secretion system protein F"/>
    <property type="match status" value="2"/>
</dbReference>
<dbReference type="PANTHER" id="PTHR30012">
    <property type="entry name" value="GENERAL SECRETION PATHWAY PROTEIN"/>
    <property type="match status" value="1"/>
</dbReference>
<feature type="transmembrane region" description="Helical" evidence="9">
    <location>
        <begin position="374"/>
        <end position="397"/>
    </location>
</feature>
<feature type="transmembrane region" description="Helical" evidence="9">
    <location>
        <begin position="163"/>
        <end position="190"/>
    </location>
</feature>
<keyword evidence="6 9" id="KW-1133">Transmembrane helix</keyword>
<evidence type="ECO:0000256" key="6">
    <source>
        <dbReference type="ARBA" id="ARBA00022989"/>
    </source>
</evidence>
<organism evidence="11 12">
    <name type="scientific">Paludibaculum fermentans</name>
    <dbReference type="NCBI Taxonomy" id="1473598"/>
    <lineage>
        <taxon>Bacteria</taxon>
        <taxon>Pseudomonadati</taxon>
        <taxon>Acidobacteriota</taxon>
        <taxon>Terriglobia</taxon>
        <taxon>Bryobacterales</taxon>
        <taxon>Bryobacteraceae</taxon>
        <taxon>Paludibaculum</taxon>
    </lineage>
</organism>
<comment type="similarity">
    <text evidence="2">Belongs to the GSP F family.</text>
</comment>
<dbReference type="InterPro" id="IPR003004">
    <property type="entry name" value="GspF/PilC"/>
</dbReference>
<keyword evidence="12" id="KW-1185">Reference proteome</keyword>
<feature type="domain" description="Type II secretion system protein GspF" evidence="10">
    <location>
        <begin position="271"/>
        <end position="392"/>
    </location>
</feature>
<evidence type="ECO:0000256" key="2">
    <source>
        <dbReference type="ARBA" id="ARBA00005745"/>
    </source>
</evidence>
<dbReference type="PRINTS" id="PR00812">
    <property type="entry name" value="BCTERIALGSPF"/>
</dbReference>
<keyword evidence="7 9" id="KW-0472">Membrane</keyword>
<evidence type="ECO:0000256" key="5">
    <source>
        <dbReference type="ARBA" id="ARBA00022692"/>
    </source>
</evidence>
<proteinExistence type="inferred from homology"/>
<dbReference type="InterPro" id="IPR042094">
    <property type="entry name" value="T2SS_GspF_sf"/>
</dbReference>
<dbReference type="RefSeq" id="WP_194448194.1">
    <property type="nucleotide sequence ID" value="NZ_CP063849.1"/>
</dbReference>
<evidence type="ECO:0000256" key="7">
    <source>
        <dbReference type="ARBA" id="ARBA00023136"/>
    </source>
</evidence>
<evidence type="ECO:0000313" key="11">
    <source>
        <dbReference type="EMBL" id="QOY86525.1"/>
    </source>
</evidence>
<evidence type="ECO:0000259" key="10">
    <source>
        <dbReference type="Pfam" id="PF00482"/>
    </source>
</evidence>
<reference evidence="11 12" key="1">
    <citation type="submission" date="2020-10" db="EMBL/GenBank/DDBJ databases">
        <title>Complete genome sequence of Paludibaculum fermentans P105T, a facultatively anaerobic acidobacterium capable of dissimilatory Fe(III) reduction.</title>
        <authorList>
            <person name="Dedysh S.N."/>
            <person name="Beletsky A.V."/>
            <person name="Kulichevskaya I.S."/>
            <person name="Mardanov A.V."/>
            <person name="Ravin N.V."/>
        </authorList>
    </citation>
    <scope>NUCLEOTIDE SEQUENCE [LARGE SCALE GENOMIC DNA]</scope>
    <source>
        <strain evidence="11 12">P105</strain>
    </source>
</reference>
<comment type="subcellular location">
    <subcellularLocation>
        <location evidence="1">Cell inner membrane</location>
        <topology evidence="1">Multi-pass membrane protein</topology>
    </subcellularLocation>
</comment>
<dbReference type="Pfam" id="PF00482">
    <property type="entry name" value="T2SSF"/>
    <property type="match status" value="2"/>
</dbReference>
<protein>
    <submittedName>
        <fullName evidence="11">Type II secretion system F family protein</fullName>
    </submittedName>
</protein>
<dbReference type="Proteomes" id="UP000593892">
    <property type="component" value="Chromosome"/>
</dbReference>
<dbReference type="GO" id="GO:0005886">
    <property type="term" value="C:plasma membrane"/>
    <property type="evidence" value="ECO:0007669"/>
    <property type="project" value="UniProtKB-SubCell"/>
</dbReference>
<dbReference type="PANTHER" id="PTHR30012:SF0">
    <property type="entry name" value="TYPE II SECRETION SYSTEM PROTEIN F-RELATED"/>
    <property type="match status" value="1"/>
</dbReference>
<evidence type="ECO:0000256" key="8">
    <source>
        <dbReference type="SAM" id="MobiDB-lite"/>
    </source>
</evidence>